<dbReference type="RefSeq" id="WP_112742132.1">
    <property type="nucleotide sequence ID" value="NZ_CP030241.1"/>
</dbReference>
<evidence type="ECO:0000259" key="1">
    <source>
        <dbReference type="Pfam" id="PF01850"/>
    </source>
</evidence>
<proteinExistence type="predicted"/>
<dbReference type="KEGG" id="mboi:DQF64_05625"/>
<dbReference type="InterPro" id="IPR029060">
    <property type="entry name" value="PIN-like_dom_sf"/>
</dbReference>
<evidence type="ECO:0000313" key="5">
    <source>
        <dbReference type="Proteomes" id="UP001163632"/>
    </source>
</evidence>
<gene>
    <name evidence="2" type="ORF">LP092_05545</name>
    <name evidence="3" type="ORF">LP129_05860</name>
</gene>
<protein>
    <submittedName>
        <fullName evidence="3">Type II toxin-antitoxin system VapC family toxin</fullName>
    </submittedName>
</protein>
<evidence type="ECO:0000313" key="4">
    <source>
        <dbReference type="Proteomes" id="UP001163283"/>
    </source>
</evidence>
<evidence type="ECO:0000313" key="3">
    <source>
        <dbReference type="EMBL" id="UZA52659.1"/>
    </source>
</evidence>
<dbReference type="SUPFAM" id="SSF88723">
    <property type="entry name" value="PIN domain-like"/>
    <property type="match status" value="1"/>
</dbReference>
<dbReference type="Pfam" id="PF01850">
    <property type="entry name" value="PIN"/>
    <property type="match status" value="1"/>
</dbReference>
<evidence type="ECO:0000313" key="2">
    <source>
        <dbReference type="EMBL" id="UZA04205.1"/>
    </source>
</evidence>
<dbReference type="GeneID" id="77188948"/>
<dbReference type="Proteomes" id="UP001163283">
    <property type="component" value="Chromosome"/>
</dbReference>
<reference evidence="3 4" key="1">
    <citation type="journal article" date="2022" name="BMC Microbiol.">
        <title>Whole genome sequencing of Moraxella bovis strains from North America reveals two genotypes with different genetic determinants.</title>
        <authorList>
            <person name="Wynn E.L."/>
            <person name="Hille M.M."/>
            <person name="Loy J.D."/>
            <person name="Schuller G."/>
            <person name="Kuhn K.L."/>
            <person name="Dickey A.M."/>
            <person name="Bono J.L."/>
            <person name="Clawson M.L."/>
        </authorList>
    </citation>
    <scope>NUCLEOTIDE SEQUENCE [LARGE SCALE GENOMIC DNA]</scope>
    <source>
        <strain evidence="2">SAM102599</strain>
        <strain evidence="3 4">SAM57978</strain>
    </source>
</reference>
<dbReference type="EMBL" id="CP087781">
    <property type="protein sequence ID" value="UZA52659.1"/>
    <property type="molecule type" value="Genomic_DNA"/>
</dbReference>
<dbReference type="CDD" id="cd18683">
    <property type="entry name" value="PIN_VapC-like"/>
    <property type="match status" value="1"/>
</dbReference>
<dbReference type="Proteomes" id="UP001163632">
    <property type="component" value="Chromosome"/>
</dbReference>
<keyword evidence="5" id="KW-1185">Reference proteome</keyword>
<sequence>MISLDTNILVRYLTKDDTNILVRYLTKDDTVQYQKVVALFQKLHTDNEQDFISLLVVLEVNWVLAFSYKIPRNEIIHSLLTLLNFPFLTFEQANHLQQTLLYAQNNTFDLSDLLIACKSRSLDNLPVYTFDKKASRAEGFVLL</sequence>
<name>A0AAQ2Q4Z3_MORBO</name>
<dbReference type="Gene3D" id="3.40.50.1010">
    <property type="entry name" value="5'-nuclease"/>
    <property type="match status" value="1"/>
</dbReference>
<accession>A0AAQ2Q4Z3</accession>
<feature type="domain" description="PIN" evidence="1">
    <location>
        <begin position="17"/>
        <end position="137"/>
    </location>
</feature>
<organism evidence="3 4">
    <name type="scientific">Moraxella bovis</name>
    <dbReference type="NCBI Taxonomy" id="476"/>
    <lineage>
        <taxon>Bacteria</taxon>
        <taxon>Pseudomonadati</taxon>
        <taxon>Pseudomonadota</taxon>
        <taxon>Gammaproteobacteria</taxon>
        <taxon>Moraxellales</taxon>
        <taxon>Moraxellaceae</taxon>
        <taxon>Moraxella</taxon>
    </lineage>
</organism>
<dbReference type="EMBL" id="CP087830">
    <property type="protein sequence ID" value="UZA04205.1"/>
    <property type="molecule type" value="Genomic_DNA"/>
</dbReference>
<dbReference type="InterPro" id="IPR002716">
    <property type="entry name" value="PIN_dom"/>
</dbReference>
<dbReference type="AlphaFoldDB" id="A0AAQ2Q4Z3"/>